<dbReference type="EMBL" id="MCRM02000017">
    <property type="protein sequence ID" value="PNV74133.1"/>
    <property type="molecule type" value="Genomic_DNA"/>
</dbReference>
<gene>
    <name evidence="2" type="ORF">BES34_004300</name>
    <name evidence="1" type="ORF">BES34_014845</name>
</gene>
<dbReference type="RefSeq" id="WP_010415109.1">
    <property type="nucleotide sequence ID" value="NZ_MCRM02000003.1"/>
</dbReference>
<dbReference type="NCBIfam" id="NF033819">
    <property type="entry name" value="IS66_TnpB"/>
    <property type="match status" value="1"/>
</dbReference>
<comment type="caution">
    <text evidence="1">The sequence shown here is derived from an EMBL/GenBank/DDBJ whole genome shotgun (WGS) entry which is preliminary data.</text>
</comment>
<protein>
    <recommendedName>
        <fullName evidence="4">Transposase</fullName>
    </recommendedName>
</protein>
<sequence length="116" mass="13999">MIFRDPKSLRVYVRPGRTDMRKSWNGLSIIVKREMSKDVYSEYLFLFCGKSRDRLKCLYWDGNGFCIWQKRLEKGKFPWPESEESALDLSWREVSWLLKGIDFRKEHRLMDVSGLR</sequence>
<evidence type="ECO:0000313" key="2">
    <source>
        <dbReference type="EMBL" id="PNV76232.1"/>
    </source>
</evidence>
<dbReference type="Proteomes" id="UP000094669">
    <property type="component" value="Unassembled WGS sequence"/>
</dbReference>
<dbReference type="PANTHER" id="PTHR36455:SF1">
    <property type="entry name" value="BLR8292 PROTEIN"/>
    <property type="match status" value="1"/>
</dbReference>
<dbReference type="InterPro" id="IPR008878">
    <property type="entry name" value="Transposase_IS66_Orf2"/>
</dbReference>
<proteinExistence type="predicted"/>
<dbReference type="Pfam" id="PF05717">
    <property type="entry name" value="TnpB_IS66"/>
    <property type="match status" value="1"/>
</dbReference>
<evidence type="ECO:0008006" key="4">
    <source>
        <dbReference type="Google" id="ProtNLM"/>
    </source>
</evidence>
<evidence type="ECO:0000313" key="3">
    <source>
        <dbReference type="Proteomes" id="UP000094669"/>
    </source>
</evidence>
<accession>A0ABX4YFW1</accession>
<organism evidence="1 3">
    <name type="scientific">Leptospira inadai serovar Lyme</name>
    <dbReference type="NCBI Taxonomy" id="293084"/>
    <lineage>
        <taxon>Bacteria</taxon>
        <taxon>Pseudomonadati</taxon>
        <taxon>Spirochaetota</taxon>
        <taxon>Spirochaetia</taxon>
        <taxon>Leptospirales</taxon>
        <taxon>Leptospiraceae</taxon>
        <taxon>Leptospira</taxon>
    </lineage>
</organism>
<dbReference type="EMBL" id="MCRM02000003">
    <property type="protein sequence ID" value="PNV76232.1"/>
    <property type="molecule type" value="Genomic_DNA"/>
</dbReference>
<dbReference type="PANTHER" id="PTHR36455">
    <property type="match status" value="1"/>
</dbReference>
<name>A0ABX4YFW1_9LEPT</name>
<evidence type="ECO:0000313" key="1">
    <source>
        <dbReference type="EMBL" id="PNV74133.1"/>
    </source>
</evidence>
<reference evidence="1 3" key="1">
    <citation type="submission" date="2018-01" db="EMBL/GenBank/DDBJ databases">
        <title>Genomic characterization of Leptospira inadai serogroup Lyme isolated from captured rat in Brazil and comparative analysis with human reference strain.</title>
        <authorList>
            <person name="Moreno L.Z."/>
            <person name="Loureiro A.P."/>
            <person name="Miraglia F."/>
            <person name="Kremer F.S."/>
            <person name="Eslabao M.R."/>
            <person name="Dellagostin O.A."/>
            <person name="Lilenbaum W."/>
            <person name="Moreno A.M."/>
        </authorList>
    </citation>
    <scope>NUCLEOTIDE SEQUENCE [LARGE SCALE GENOMIC DNA]</scope>
    <source>
        <strain evidence="1 3">M34/99</strain>
    </source>
</reference>
<keyword evidence="3" id="KW-1185">Reference proteome</keyword>